<dbReference type="OrthoDB" id="2020141at2"/>
<dbReference type="PANTHER" id="PTHR34301">
    <property type="entry name" value="DNA-BINDING PROTEIN-RELATED"/>
    <property type="match status" value="1"/>
</dbReference>
<reference evidence="2 3" key="1">
    <citation type="submission" date="2016-12" db="EMBL/GenBank/DDBJ databases">
        <authorList>
            <person name="Song W.-J."/>
            <person name="Kurnit D.M."/>
        </authorList>
    </citation>
    <scope>NUCLEOTIDE SEQUENCE [LARGE SCALE GENOMIC DNA]</scope>
    <source>
        <strain evidence="2 3">DSM 30827</strain>
    </source>
</reference>
<evidence type="ECO:0000313" key="2">
    <source>
        <dbReference type="EMBL" id="AQQ14289.1"/>
    </source>
</evidence>
<dbReference type="KEGG" id="cgv:CGLAU_01490"/>
<dbReference type="Pfam" id="PF13191">
    <property type="entry name" value="AAA_16"/>
    <property type="match status" value="1"/>
</dbReference>
<name>A0A1Q2HTX5_9CORY</name>
<dbReference type="Gene3D" id="3.40.50.300">
    <property type="entry name" value="P-loop containing nucleotide triphosphate hydrolases"/>
    <property type="match status" value="1"/>
</dbReference>
<dbReference type="SUPFAM" id="SSF52540">
    <property type="entry name" value="P-loop containing nucleoside triphosphate hydrolases"/>
    <property type="match status" value="1"/>
</dbReference>
<evidence type="ECO:0000313" key="3">
    <source>
        <dbReference type="Proteomes" id="UP000217209"/>
    </source>
</evidence>
<dbReference type="InterPro" id="IPR003593">
    <property type="entry name" value="AAA+_ATPase"/>
</dbReference>
<dbReference type="Proteomes" id="UP000217209">
    <property type="component" value="Chromosome"/>
</dbReference>
<dbReference type="AlphaFoldDB" id="A0A1Q2HTX5"/>
<feature type="domain" description="AAA+ ATPase" evidence="1">
    <location>
        <begin position="39"/>
        <end position="223"/>
    </location>
</feature>
<dbReference type="InterPro" id="IPR041664">
    <property type="entry name" value="AAA_16"/>
</dbReference>
<protein>
    <recommendedName>
        <fullName evidence="1">AAA+ ATPase domain-containing protein</fullName>
    </recommendedName>
</protein>
<dbReference type="SMART" id="SM00382">
    <property type="entry name" value="AAA"/>
    <property type="match status" value="1"/>
</dbReference>
<accession>A0A1Q2HTX5</accession>
<dbReference type="EMBL" id="CP019688">
    <property type="protein sequence ID" value="AQQ14289.1"/>
    <property type="molecule type" value="Genomic_DNA"/>
</dbReference>
<keyword evidence="3" id="KW-1185">Reference proteome</keyword>
<evidence type="ECO:0000259" key="1">
    <source>
        <dbReference type="SMART" id="SM00382"/>
    </source>
</evidence>
<proteinExistence type="predicted"/>
<gene>
    <name evidence="2" type="ORF">CGLAU_01490</name>
</gene>
<dbReference type="RefSeq" id="WP_095659157.1">
    <property type="nucleotide sequence ID" value="NZ_CP019688.1"/>
</dbReference>
<dbReference type="InterPro" id="IPR027417">
    <property type="entry name" value="P-loop_NTPase"/>
</dbReference>
<sequence>MQRSPYTPGSVAPVVYGREALLRDARRDLAFMKEFPELKGRLEIFVGSRGVGKTSLLRTIENDARSLGFASCWITAGDGPFIGALVEALDTLSRDWQDTAREELANILRNLSVTVAGVKVTSDADAPTVEMSSLGRVVQQALQEAAEGAGDPGLVLLVDEIQAADANGLRALAYAWQHLQSEAPGLPLMTFCAGLTHSQDVITDAVSFAERFRYRQLENLDPESSRAALEEPALARGVHWTPEALDKALALAAGYPYFLQVIGDEAWKAAGYPDAGEVIGGSHVSEANSQFREVQRIFFRSRWMKATPLEQEFMSAMAADGGSPARRGEIAERMGRTTQSISMVRRSLMDKGLIDAPAHGYVEFTAPGFAEFVRREGDPSEER</sequence>
<organism evidence="2 3">
    <name type="scientific">Corynebacterium glaucum</name>
    <dbReference type="NCBI Taxonomy" id="187491"/>
    <lineage>
        <taxon>Bacteria</taxon>
        <taxon>Bacillati</taxon>
        <taxon>Actinomycetota</taxon>
        <taxon>Actinomycetes</taxon>
        <taxon>Mycobacteriales</taxon>
        <taxon>Corynebacteriaceae</taxon>
        <taxon>Corynebacterium</taxon>
    </lineage>
</organism>
<dbReference type="PANTHER" id="PTHR34301:SF8">
    <property type="entry name" value="ATPASE DOMAIN-CONTAINING PROTEIN"/>
    <property type="match status" value="1"/>
</dbReference>